<gene>
    <name evidence="3" type="ORF">ACFSFX_13005</name>
</gene>
<comment type="caution">
    <text evidence="3">The sequence shown here is derived from an EMBL/GenBank/DDBJ whole genome shotgun (WGS) entry which is preliminary data.</text>
</comment>
<evidence type="ECO:0000313" key="3">
    <source>
        <dbReference type="EMBL" id="MFD1847506.1"/>
    </source>
</evidence>
<evidence type="ECO:0000259" key="2">
    <source>
        <dbReference type="PROSITE" id="PS50994"/>
    </source>
</evidence>
<dbReference type="InterPro" id="IPR012337">
    <property type="entry name" value="RNaseH-like_sf"/>
</dbReference>
<evidence type="ECO:0000313" key="4">
    <source>
        <dbReference type="Proteomes" id="UP001597307"/>
    </source>
</evidence>
<dbReference type="SUPFAM" id="SSF53098">
    <property type="entry name" value="Ribonuclease H-like"/>
    <property type="match status" value="1"/>
</dbReference>
<dbReference type="Pfam" id="PF00665">
    <property type="entry name" value="rve"/>
    <property type="match status" value="1"/>
</dbReference>
<evidence type="ECO:0000256" key="1">
    <source>
        <dbReference type="SAM" id="MobiDB-lite"/>
    </source>
</evidence>
<dbReference type="InterPro" id="IPR001584">
    <property type="entry name" value="Integrase_cat-core"/>
</dbReference>
<dbReference type="RefSeq" id="WP_343882400.1">
    <property type="nucleotide sequence ID" value="NZ_BAAAIJ010000063.1"/>
</dbReference>
<name>A0ABW4Q9U7_9MICC</name>
<dbReference type="Gene3D" id="3.30.420.10">
    <property type="entry name" value="Ribonuclease H-like superfamily/Ribonuclease H"/>
    <property type="match status" value="1"/>
</dbReference>
<dbReference type="InterPro" id="IPR050900">
    <property type="entry name" value="Transposase_IS3/IS150/IS904"/>
</dbReference>
<keyword evidence="4" id="KW-1185">Reference proteome</keyword>
<proteinExistence type="predicted"/>
<dbReference type="PANTHER" id="PTHR46889">
    <property type="entry name" value="TRANSPOSASE INSF FOR INSERTION SEQUENCE IS3B-RELATED"/>
    <property type="match status" value="1"/>
</dbReference>
<dbReference type="InterPro" id="IPR036397">
    <property type="entry name" value="RNaseH_sf"/>
</dbReference>
<sequence>MSAAVDEAFTALTGLLPVRRICALTGRSPATHYRSLTPKVHGPTPRRPAPVNKLTDEEAAQVLDRLNSEEFADKAPAQVGAILLDQGTYLCSESSMYRILRGHSQVRERRRQATHPAKKKPELVAVKPNDIWSWDIAKLPSPIRGVYYDLMVIIDLFSRYVVHWHITTRESGLGSKDFIANAVMIHGTPGVIHADRGTSMTSKPVAELMIDLGIDRSHSRPRVSNDNPYSEAAFKTTKYHHSYPGRFGSRQDAVAWANEFFLYYNFEHRHSGIGLHTPATVFDGTYAAIQGRRAAVLQDAYTATPHRFGQPPAPPAGPTAAWINQPQQSEVPTHA</sequence>
<feature type="compositionally biased region" description="Polar residues" evidence="1">
    <location>
        <begin position="322"/>
        <end position="335"/>
    </location>
</feature>
<feature type="domain" description="Integrase catalytic" evidence="2">
    <location>
        <begin position="124"/>
        <end position="286"/>
    </location>
</feature>
<dbReference type="PROSITE" id="PS50994">
    <property type="entry name" value="INTEGRASE"/>
    <property type="match status" value="1"/>
</dbReference>
<dbReference type="EMBL" id="JBHUGA010000058">
    <property type="protein sequence ID" value="MFD1847506.1"/>
    <property type="molecule type" value="Genomic_DNA"/>
</dbReference>
<feature type="region of interest" description="Disordered" evidence="1">
    <location>
        <begin position="305"/>
        <end position="335"/>
    </location>
</feature>
<organism evidence="3 4">
    <name type="scientific">Arthrobacter flavus</name>
    <dbReference type="NCBI Taxonomy" id="95172"/>
    <lineage>
        <taxon>Bacteria</taxon>
        <taxon>Bacillati</taxon>
        <taxon>Actinomycetota</taxon>
        <taxon>Actinomycetes</taxon>
        <taxon>Micrococcales</taxon>
        <taxon>Micrococcaceae</taxon>
        <taxon>Arthrobacter</taxon>
    </lineage>
</organism>
<dbReference type="PANTHER" id="PTHR46889:SF4">
    <property type="entry name" value="TRANSPOSASE INSO FOR INSERTION SEQUENCE ELEMENT IS911B-RELATED"/>
    <property type="match status" value="1"/>
</dbReference>
<protein>
    <submittedName>
        <fullName evidence="3">Transposase</fullName>
    </submittedName>
</protein>
<accession>A0ABW4Q9U7</accession>
<dbReference type="Proteomes" id="UP001597307">
    <property type="component" value="Unassembled WGS sequence"/>
</dbReference>
<reference evidence="4" key="1">
    <citation type="journal article" date="2019" name="Int. J. Syst. Evol. Microbiol.">
        <title>The Global Catalogue of Microorganisms (GCM) 10K type strain sequencing project: providing services to taxonomists for standard genome sequencing and annotation.</title>
        <authorList>
            <consortium name="The Broad Institute Genomics Platform"/>
            <consortium name="The Broad Institute Genome Sequencing Center for Infectious Disease"/>
            <person name="Wu L."/>
            <person name="Ma J."/>
        </authorList>
    </citation>
    <scope>NUCLEOTIDE SEQUENCE [LARGE SCALE GENOMIC DNA]</scope>
    <source>
        <strain evidence="4">JCM 11496</strain>
    </source>
</reference>